<dbReference type="GO" id="GO:0070096">
    <property type="term" value="P:mitochondrial outer membrane translocase complex assembly"/>
    <property type="evidence" value="ECO:0007669"/>
    <property type="project" value="InterPro"/>
</dbReference>
<dbReference type="Pfam" id="PF19117">
    <property type="entry name" value="Mim2"/>
    <property type="match status" value="1"/>
</dbReference>
<feature type="region of interest" description="Disordered" evidence="1">
    <location>
        <begin position="1"/>
        <end position="24"/>
    </location>
</feature>
<evidence type="ECO:0000313" key="2">
    <source>
        <dbReference type="EMBL" id="KAG5458085.1"/>
    </source>
</evidence>
<dbReference type="OrthoDB" id="5555533at2759"/>
<reference evidence="2 3" key="1">
    <citation type="journal article" name="Sci. Rep.">
        <title>Genome-scale phylogenetic analyses confirm Olpidium as the closest living zoosporic fungus to the non-flagellated, terrestrial fungi.</title>
        <authorList>
            <person name="Chang Y."/>
            <person name="Rochon D."/>
            <person name="Sekimoto S."/>
            <person name="Wang Y."/>
            <person name="Chovatia M."/>
            <person name="Sandor L."/>
            <person name="Salamov A."/>
            <person name="Grigoriev I.V."/>
            <person name="Stajich J.E."/>
            <person name="Spatafora J.W."/>
        </authorList>
    </citation>
    <scope>NUCLEOTIDE SEQUENCE [LARGE SCALE GENOMIC DNA]</scope>
    <source>
        <strain evidence="2">S191</strain>
    </source>
</reference>
<feature type="compositionally biased region" description="Low complexity" evidence="1">
    <location>
        <begin position="49"/>
        <end position="62"/>
    </location>
</feature>
<feature type="region of interest" description="Disordered" evidence="1">
    <location>
        <begin position="149"/>
        <end position="184"/>
    </location>
</feature>
<sequence length="246" mass="26445">MDTAALADARGSVRGRAASAFAPAPASASASASSAFTSASFASASSASASSASDSASDVDGSSSGGSGSVGERAANYGVLGIDESEPDSSADEEWYSDDDDADFEREWEENKEQIRLLFTQMIIPFLGRWLGRRFGFMRESPFRFERTAQRSPRNFNGLPDEDSRSESGWARRKGSSPPVLESGRTRRWQAEFRLRSLVCAAIATPPAGGAAEVRLPGKAALLKGYRHTPRPVFARCSRFFFFAGE</sequence>
<feature type="region of interest" description="Disordered" evidence="1">
    <location>
        <begin position="49"/>
        <end position="73"/>
    </location>
</feature>
<dbReference type="GO" id="GO:0005741">
    <property type="term" value="C:mitochondrial outer membrane"/>
    <property type="evidence" value="ECO:0007669"/>
    <property type="project" value="TreeGrafter"/>
</dbReference>
<dbReference type="PANTHER" id="PTHR28230:SF1">
    <property type="entry name" value="MITOCHONDRIAL IMPORT PROTEIN 2"/>
    <property type="match status" value="1"/>
</dbReference>
<name>A0A8H7ZRY1_9FUNG</name>
<accession>A0A8H7ZRY1</accession>
<evidence type="ECO:0000313" key="3">
    <source>
        <dbReference type="Proteomes" id="UP000673691"/>
    </source>
</evidence>
<dbReference type="AlphaFoldDB" id="A0A8H7ZRY1"/>
<dbReference type="EMBL" id="JAEFCI010009005">
    <property type="protein sequence ID" value="KAG5458085.1"/>
    <property type="molecule type" value="Genomic_DNA"/>
</dbReference>
<dbReference type="Proteomes" id="UP000673691">
    <property type="component" value="Unassembled WGS sequence"/>
</dbReference>
<dbReference type="InterPro" id="IPR037652">
    <property type="entry name" value="Mim2"/>
</dbReference>
<protein>
    <submittedName>
        <fullName evidence="2">Uncharacterized protein</fullName>
    </submittedName>
</protein>
<organism evidence="2 3">
    <name type="scientific">Olpidium bornovanus</name>
    <dbReference type="NCBI Taxonomy" id="278681"/>
    <lineage>
        <taxon>Eukaryota</taxon>
        <taxon>Fungi</taxon>
        <taxon>Fungi incertae sedis</taxon>
        <taxon>Olpidiomycota</taxon>
        <taxon>Olpidiomycotina</taxon>
        <taxon>Olpidiomycetes</taxon>
        <taxon>Olpidiales</taxon>
        <taxon>Olpidiaceae</taxon>
        <taxon>Olpidium</taxon>
    </lineage>
</organism>
<dbReference type="GO" id="GO:0045040">
    <property type="term" value="P:protein insertion into mitochondrial outer membrane"/>
    <property type="evidence" value="ECO:0007669"/>
    <property type="project" value="InterPro"/>
</dbReference>
<gene>
    <name evidence="2" type="ORF">BJ554DRAFT_1767</name>
</gene>
<proteinExistence type="predicted"/>
<comment type="caution">
    <text evidence="2">The sequence shown here is derived from an EMBL/GenBank/DDBJ whole genome shotgun (WGS) entry which is preliminary data.</text>
</comment>
<keyword evidence="3" id="KW-1185">Reference proteome</keyword>
<feature type="compositionally biased region" description="Low complexity" evidence="1">
    <location>
        <begin position="7"/>
        <end position="24"/>
    </location>
</feature>
<evidence type="ECO:0000256" key="1">
    <source>
        <dbReference type="SAM" id="MobiDB-lite"/>
    </source>
</evidence>
<dbReference type="PANTHER" id="PTHR28230">
    <property type="entry name" value="CHROMOSOME 1, WHOLE GENOME SHOTGUN SEQUENCE"/>
    <property type="match status" value="1"/>
</dbReference>